<evidence type="ECO:0000313" key="2">
    <source>
        <dbReference type="Proteomes" id="UP000263486"/>
    </source>
</evidence>
<name>A0ABX9KIY0_9FUSO</name>
<sequence length="68" mass="7996">MIKIYGKENCRQCEELKSKLINDGAEFEYIEDIKELRIVASKAKIMSAPIIEYNNKFFTMDSFLKEVK</sequence>
<gene>
    <name evidence="1" type="ORF">DYH56_05895</name>
</gene>
<reference evidence="1 2" key="1">
    <citation type="submission" date="2018-08" db="EMBL/GenBank/DDBJ databases">
        <title>Draft genome sequence of Psychrilyobacter sp. strain SD5 isolated from Black Sea water.</title>
        <authorList>
            <person name="Yadav S."/>
            <person name="Villanueva L."/>
            <person name="Damste J.S.S."/>
        </authorList>
    </citation>
    <scope>NUCLEOTIDE SEQUENCE [LARGE SCALE GENOMIC DNA]</scope>
    <source>
        <strain evidence="1 2">SD5</strain>
    </source>
</reference>
<dbReference type="RefSeq" id="WP_114641942.1">
    <property type="nucleotide sequence ID" value="NZ_JAACIO010000008.1"/>
</dbReference>
<dbReference type="EMBL" id="QUAJ01000008">
    <property type="protein sequence ID" value="REI41674.1"/>
    <property type="molecule type" value="Genomic_DNA"/>
</dbReference>
<dbReference type="InterPro" id="IPR036249">
    <property type="entry name" value="Thioredoxin-like_sf"/>
</dbReference>
<dbReference type="SUPFAM" id="SSF52833">
    <property type="entry name" value="Thioredoxin-like"/>
    <property type="match status" value="1"/>
</dbReference>
<accession>A0ABX9KIY0</accession>
<comment type="caution">
    <text evidence="1">The sequence shown here is derived from an EMBL/GenBank/DDBJ whole genome shotgun (WGS) entry which is preliminary data.</text>
</comment>
<keyword evidence="2" id="KW-1185">Reference proteome</keyword>
<organism evidence="1 2">
    <name type="scientific">Psychrilyobacter piezotolerans</name>
    <dbReference type="NCBI Taxonomy" id="2293438"/>
    <lineage>
        <taxon>Bacteria</taxon>
        <taxon>Fusobacteriati</taxon>
        <taxon>Fusobacteriota</taxon>
        <taxon>Fusobacteriia</taxon>
        <taxon>Fusobacteriales</taxon>
        <taxon>Fusobacteriaceae</taxon>
        <taxon>Psychrilyobacter</taxon>
    </lineage>
</organism>
<evidence type="ECO:0000313" key="1">
    <source>
        <dbReference type="EMBL" id="REI41674.1"/>
    </source>
</evidence>
<protein>
    <submittedName>
        <fullName evidence="1">Glutaredoxin family protein</fullName>
    </submittedName>
</protein>
<dbReference type="Gene3D" id="3.40.30.10">
    <property type="entry name" value="Glutaredoxin"/>
    <property type="match status" value="1"/>
</dbReference>
<proteinExistence type="predicted"/>
<dbReference type="Proteomes" id="UP000263486">
    <property type="component" value="Unassembled WGS sequence"/>
</dbReference>